<organism evidence="1 2">
    <name type="scientific">Batillaria attramentaria</name>
    <dbReference type="NCBI Taxonomy" id="370345"/>
    <lineage>
        <taxon>Eukaryota</taxon>
        <taxon>Metazoa</taxon>
        <taxon>Spiralia</taxon>
        <taxon>Lophotrochozoa</taxon>
        <taxon>Mollusca</taxon>
        <taxon>Gastropoda</taxon>
        <taxon>Caenogastropoda</taxon>
        <taxon>Sorbeoconcha</taxon>
        <taxon>Cerithioidea</taxon>
        <taxon>Batillariidae</taxon>
        <taxon>Batillaria</taxon>
    </lineage>
</organism>
<protein>
    <recommendedName>
        <fullName evidence="3">Tesmin/TSO1-like CXC domain-containing protein</fullName>
    </recommendedName>
</protein>
<dbReference type="PANTHER" id="PTHR46704">
    <property type="entry name" value="CXC DOMAIN-CONTAINING PROTEIN-RELATED"/>
    <property type="match status" value="1"/>
</dbReference>
<sequence>MSLLTGSKPAWVTDSPGSTAVQPLEPLRMITRQHAAHGFPPYWPLRLVCGINTDGGMFTPTPGVLKKTRLEDIFNHELTSLPTSLFDMNGFPRETNKHTLAEFLWSGDNVPATPPRAQSHENVKQILDGGSLLHRLPPRGSSYRELIEMYVTFVSRKYTDATIIFDGYCSGPGTKDMTHLHRNKGMVGRSVTFTFTDDIVLCEKKEVFLSNPHNKQQFLHLLSSAFEARGFVTFLRTGREMQTTPSNSSGISRRCPPAAFKVLPPTSSAARYHSYRVYFQVQEWANLAEKGELLPENWGWELRENQLLPVTMDLPPAPEVLLNIINCSCKKDCSSGKCSCRKHGLACTTACGECHGISCTNSVQFEDSEM</sequence>
<evidence type="ECO:0000313" key="1">
    <source>
        <dbReference type="EMBL" id="KAK7491791.1"/>
    </source>
</evidence>
<dbReference type="Proteomes" id="UP001519460">
    <property type="component" value="Unassembled WGS sequence"/>
</dbReference>
<keyword evidence="2" id="KW-1185">Reference proteome</keyword>
<accession>A0ABD0KXJ0</accession>
<evidence type="ECO:0008006" key="3">
    <source>
        <dbReference type="Google" id="ProtNLM"/>
    </source>
</evidence>
<comment type="caution">
    <text evidence="1">The sequence shown here is derived from an EMBL/GenBank/DDBJ whole genome shotgun (WGS) entry which is preliminary data.</text>
</comment>
<evidence type="ECO:0000313" key="2">
    <source>
        <dbReference type="Proteomes" id="UP001519460"/>
    </source>
</evidence>
<reference evidence="1 2" key="1">
    <citation type="journal article" date="2023" name="Sci. Data">
        <title>Genome assembly of the Korean intertidal mud-creeper Batillaria attramentaria.</title>
        <authorList>
            <person name="Patra A.K."/>
            <person name="Ho P.T."/>
            <person name="Jun S."/>
            <person name="Lee S.J."/>
            <person name="Kim Y."/>
            <person name="Won Y.J."/>
        </authorList>
    </citation>
    <scope>NUCLEOTIDE SEQUENCE [LARGE SCALE GENOMIC DNA]</scope>
    <source>
        <strain evidence="1">Wonlab-2016</strain>
    </source>
</reference>
<dbReference type="AlphaFoldDB" id="A0ABD0KXJ0"/>
<dbReference type="PANTHER" id="PTHR46704:SF1">
    <property type="entry name" value="TELOMERE LENGTH REGULATION PROTEIN TEL2 HOMOLOG"/>
    <property type="match status" value="1"/>
</dbReference>
<gene>
    <name evidence="1" type="ORF">BaRGS_00017047</name>
</gene>
<dbReference type="EMBL" id="JACVVK020000111">
    <property type="protein sequence ID" value="KAK7491791.1"/>
    <property type="molecule type" value="Genomic_DNA"/>
</dbReference>
<proteinExistence type="predicted"/>
<name>A0ABD0KXJ0_9CAEN</name>